<dbReference type="OrthoDB" id="10598119at2759"/>
<dbReference type="HOGENOM" id="CLU_2643322_0_0_1"/>
<protein>
    <submittedName>
        <fullName evidence="2">Uncharacterized protein</fullName>
    </submittedName>
</protein>
<evidence type="ECO:0000313" key="2">
    <source>
        <dbReference type="EMBL" id="CAK69961.1"/>
    </source>
</evidence>
<name>A0CGP4_PARTE</name>
<accession>A0CGP4</accession>
<sequence length="77" mass="9344">MKNKSSSNIHRTWINNKNSKTNRVRSNRSNKNKIAKWKVNQNDRILKSSKMIKIWEQPEITIRLNERIGKKWIPKRM</sequence>
<feature type="region of interest" description="Disordered" evidence="1">
    <location>
        <begin position="1"/>
        <end position="31"/>
    </location>
</feature>
<proteinExistence type="predicted"/>
<dbReference type="InParanoid" id="A0CGP4"/>
<dbReference type="GeneID" id="5023143"/>
<dbReference type="RefSeq" id="XP_001437358.1">
    <property type="nucleotide sequence ID" value="XM_001437321.1"/>
</dbReference>
<reference evidence="2 3" key="1">
    <citation type="journal article" date="2006" name="Nature">
        <title>Global trends of whole-genome duplications revealed by the ciliate Paramecium tetraurelia.</title>
        <authorList>
            <consortium name="Genoscope"/>
            <person name="Aury J.-M."/>
            <person name="Jaillon O."/>
            <person name="Duret L."/>
            <person name="Noel B."/>
            <person name="Jubin C."/>
            <person name="Porcel B.M."/>
            <person name="Segurens B."/>
            <person name="Daubin V."/>
            <person name="Anthouard V."/>
            <person name="Aiach N."/>
            <person name="Arnaiz O."/>
            <person name="Billaut A."/>
            <person name="Beisson J."/>
            <person name="Blanc I."/>
            <person name="Bouhouche K."/>
            <person name="Camara F."/>
            <person name="Duharcourt S."/>
            <person name="Guigo R."/>
            <person name="Gogendeau D."/>
            <person name="Katinka M."/>
            <person name="Keller A.-M."/>
            <person name="Kissmehl R."/>
            <person name="Klotz C."/>
            <person name="Koll F."/>
            <person name="Le Moue A."/>
            <person name="Lepere C."/>
            <person name="Malinsky S."/>
            <person name="Nowacki M."/>
            <person name="Nowak J.K."/>
            <person name="Plattner H."/>
            <person name="Poulain J."/>
            <person name="Ruiz F."/>
            <person name="Serrano V."/>
            <person name="Zagulski M."/>
            <person name="Dessen P."/>
            <person name="Betermier M."/>
            <person name="Weissenbach J."/>
            <person name="Scarpelli C."/>
            <person name="Schachter V."/>
            <person name="Sperling L."/>
            <person name="Meyer E."/>
            <person name="Cohen J."/>
            <person name="Wincker P."/>
        </authorList>
    </citation>
    <scope>NUCLEOTIDE SEQUENCE [LARGE SCALE GENOMIC DNA]</scope>
    <source>
        <strain evidence="2 3">Stock d4-2</strain>
    </source>
</reference>
<organism evidence="2 3">
    <name type="scientific">Paramecium tetraurelia</name>
    <dbReference type="NCBI Taxonomy" id="5888"/>
    <lineage>
        <taxon>Eukaryota</taxon>
        <taxon>Sar</taxon>
        <taxon>Alveolata</taxon>
        <taxon>Ciliophora</taxon>
        <taxon>Intramacronucleata</taxon>
        <taxon>Oligohymenophorea</taxon>
        <taxon>Peniculida</taxon>
        <taxon>Parameciidae</taxon>
        <taxon>Paramecium</taxon>
    </lineage>
</organism>
<dbReference type="AlphaFoldDB" id="A0CGP4"/>
<dbReference type="Proteomes" id="UP000000600">
    <property type="component" value="Unassembled WGS sequence"/>
</dbReference>
<feature type="compositionally biased region" description="Basic residues" evidence="1">
    <location>
        <begin position="20"/>
        <end position="31"/>
    </location>
</feature>
<keyword evidence="3" id="KW-1185">Reference proteome</keyword>
<dbReference type="KEGG" id="ptm:GSPATT00007401001"/>
<evidence type="ECO:0000313" key="3">
    <source>
        <dbReference type="Proteomes" id="UP000000600"/>
    </source>
</evidence>
<evidence type="ECO:0000256" key="1">
    <source>
        <dbReference type="SAM" id="MobiDB-lite"/>
    </source>
</evidence>
<gene>
    <name evidence="2" type="ORF">GSPATT00007401001</name>
</gene>
<dbReference type="EMBL" id="CT868074">
    <property type="protein sequence ID" value="CAK69961.1"/>
    <property type="molecule type" value="Genomic_DNA"/>
</dbReference>
<feature type="compositionally biased region" description="Polar residues" evidence="1">
    <location>
        <begin position="1"/>
        <end position="14"/>
    </location>
</feature>